<dbReference type="RefSeq" id="WP_234977667.1">
    <property type="nucleotide sequence ID" value="NZ_FQVQ01000001.1"/>
</dbReference>
<dbReference type="AlphaFoldDB" id="A0A1M4WEK5"/>
<dbReference type="STRING" id="1124188.SAMN05444377_101272"/>
<keyword evidence="14" id="KW-1185">Reference proteome</keyword>
<feature type="domain" description="Glycosyl transferase family 51" evidence="12">
    <location>
        <begin position="435"/>
        <end position="583"/>
    </location>
</feature>
<protein>
    <submittedName>
        <fullName evidence="13">Transglycosylase</fullName>
    </submittedName>
</protein>
<evidence type="ECO:0000256" key="2">
    <source>
        <dbReference type="ARBA" id="ARBA00022519"/>
    </source>
</evidence>
<evidence type="ECO:0000313" key="14">
    <source>
        <dbReference type="Proteomes" id="UP000184147"/>
    </source>
</evidence>
<dbReference type="PANTHER" id="PTHR30400:SF0">
    <property type="entry name" value="BIOSYNTHETIC PEPTIDOGLYCAN TRANSGLYCOSYLASE"/>
    <property type="match status" value="1"/>
</dbReference>
<evidence type="ECO:0000256" key="5">
    <source>
        <dbReference type="ARBA" id="ARBA00022692"/>
    </source>
</evidence>
<feature type="transmembrane region" description="Helical" evidence="11">
    <location>
        <begin position="14"/>
        <end position="32"/>
    </location>
</feature>
<dbReference type="Pfam" id="PF00912">
    <property type="entry name" value="Transgly"/>
    <property type="match status" value="1"/>
</dbReference>
<evidence type="ECO:0000256" key="8">
    <source>
        <dbReference type="ARBA" id="ARBA00022989"/>
    </source>
</evidence>
<dbReference type="GO" id="GO:0016020">
    <property type="term" value="C:membrane"/>
    <property type="evidence" value="ECO:0007669"/>
    <property type="project" value="InterPro"/>
</dbReference>
<keyword evidence="2" id="KW-0997">Cell inner membrane</keyword>
<dbReference type="InterPro" id="IPR011812">
    <property type="entry name" value="Pep_trsgly"/>
</dbReference>
<evidence type="ECO:0000313" key="13">
    <source>
        <dbReference type="EMBL" id="SHE79617.1"/>
    </source>
</evidence>
<evidence type="ECO:0000256" key="6">
    <source>
        <dbReference type="ARBA" id="ARBA00022960"/>
    </source>
</evidence>
<dbReference type="GO" id="GO:0071555">
    <property type="term" value="P:cell wall organization"/>
    <property type="evidence" value="ECO:0007669"/>
    <property type="project" value="UniProtKB-KW"/>
</dbReference>
<gene>
    <name evidence="13" type="ORF">SAMN05444377_101272</name>
</gene>
<dbReference type="Proteomes" id="UP000184147">
    <property type="component" value="Unassembled WGS sequence"/>
</dbReference>
<dbReference type="GO" id="GO:0009274">
    <property type="term" value="C:peptidoglycan-based cell wall"/>
    <property type="evidence" value="ECO:0007669"/>
    <property type="project" value="InterPro"/>
</dbReference>
<dbReference type="Gene3D" id="1.10.3810.10">
    <property type="entry name" value="Biosynthetic peptidoglycan transglycosylase-like"/>
    <property type="match status" value="1"/>
</dbReference>
<keyword evidence="5 11" id="KW-0812">Transmembrane</keyword>
<dbReference type="InterPro" id="IPR036950">
    <property type="entry name" value="PBP_transglycosylase"/>
</dbReference>
<keyword evidence="1" id="KW-1003">Cell membrane</keyword>
<evidence type="ECO:0000256" key="1">
    <source>
        <dbReference type="ARBA" id="ARBA00022475"/>
    </source>
</evidence>
<evidence type="ECO:0000256" key="7">
    <source>
        <dbReference type="ARBA" id="ARBA00022984"/>
    </source>
</evidence>
<evidence type="ECO:0000256" key="9">
    <source>
        <dbReference type="ARBA" id="ARBA00023136"/>
    </source>
</evidence>
<keyword evidence="8 11" id="KW-1133">Transmembrane helix</keyword>
<sequence length="654" mass="75185">MKRLNFSRKKIKTIGYWILGLLVVGIGMGFAFRQSILEQIIAKAVVKMKSEYQCELVVKNPHFEGLEHIAIDGMSLTPHQADTLVQMGPVRTGFNFWKLLTGTLQITDLEINGGYVQWVKTKNGSNFDAFLQKKEKEDTFTTVDYAELANRLTARFLNLIPTQMNIKGFALKINDLGHKVQLDFTQFMLQQQQLTTAIRLTEGEIHQQWQLSGFADPRNRKADLIFKNKKNDTLILPYLQHKFHLKTAFQSARFHLDNMGMDSGDFHTDGFASIQQLVLNHPKIASKDVEIAQARVDFHWIIGERSIALDSSSLLTLGKLQCRPYLFYEKEDGKTYALKLQIPKTKAQDFIDALPKGLFSHFEGMTATGNFKYQLDFSYHDKNPNALVFESKLQPEKLQITHYGAADLGKINSEFVYRAIEKGIPQRPILIGSSNPLYTPLTEISPFLQKCVLTSEDPSFMRHRGFINEAFKQSIAKNIRTKKFARGASTISMQLVKNVFLTREKTLSRKLEEILLVYILENQRIATKERMLEVYFNIIEWGPDVYGIGEAAQYYFQKKPSELTFKECLFLATIIPKPKGFMYRFDGTQQPKTFAQQQFDFLTRLMLRRQLITPNDTLGYGQPLKITGPARERLQSKIRDTVVLDSLRLDEFEF</sequence>
<keyword evidence="10" id="KW-0961">Cell wall biogenesis/degradation</keyword>
<dbReference type="EMBL" id="FQVQ01000001">
    <property type="protein sequence ID" value="SHE79617.1"/>
    <property type="molecule type" value="Genomic_DNA"/>
</dbReference>
<organism evidence="13 14">
    <name type="scientific">Flavobacterium fontis</name>
    <dbReference type="NCBI Taxonomy" id="1124188"/>
    <lineage>
        <taxon>Bacteria</taxon>
        <taxon>Pseudomonadati</taxon>
        <taxon>Bacteroidota</taxon>
        <taxon>Flavobacteriia</taxon>
        <taxon>Flavobacteriales</taxon>
        <taxon>Flavobacteriaceae</taxon>
        <taxon>Flavobacterium</taxon>
    </lineage>
</organism>
<keyword evidence="6" id="KW-0133">Cell shape</keyword>
<dbReference type="GO" id="GO:0008360">
    <property type="term" value="P:regulation of cell shape"/>
    <property type="evidence" value="ECO:0007669"/>
    <property type="project" value="UniProtKB-KW"/>
</dbReference>
<dbReference type="InterPro" id="IPR023346">
    <property type="entry name" value="Lysozyme-like_dom_sf"/>
</dbReference>
<evidence type="ECO:0000259" key="12">
    <source>
        <dbReference type="Pfam" id="PF00912"/>
    </source>
</evidence>
<dbReference type="GO" id="GO:0009252">
    <property type="term" value="P:peptidoglycan biosynthetic process"/>
    <property type="evidence" value="ECO:0007669"/>
    <property type="project" value="UniProtKB-KW"/>
</dbReference>
<name>A0A1M4WEK5_9FLAO</name>
<evidence type="ECO:0000256" key="11">
    <source>
        <dbReference type="SAM" id="Phobius"/>
    </source>
</evidence>
<keyword evidence="3" id="KW-0328">Glycosyltransferase</keyword>
<reference evidence="13 14" key="1">
    <citation type="submission" date="2016-11" db="EMBL/GenBank/DDBJ databases">
        <authorList>
            <person name="Jaros S."/>
            <person name="Januszkiewicz K."/>
            <person name="Wedrychowicz H."/>
        </authorList>
    </citation>
    <scope>NUCLEOTIDE SEQUENCE [LARGE SCALE GENOMIC DNA]</scope>
    <source>
        <strain evidence="13 14">DSM 25660</strain>
    </source>
</reference>
<dbReference type="GO" id="GO:0016763">
    <property type="term" value="F:pentosyltransferase activity"/>
    <property type="evidence" value="ECO:0007669"/>
    <property type="project" value="InterPro"/>
</dbReference>
<evidence type="ECO:0000256" key="10">
    <source>
        <dbReference type="ARBA" id="ARBA00023316"/>
    </source>
</evidence>
<keyword evidence="4" id="KW-0808">Transferase</keyword>
<keyword evidence="9 11" id="KW-0472">Membrane</keyword>
<accession>A0A1M4WEK5</accession>
<proteinExistence type="predicted"/>
<evidence type="ECO:0000256" key="3">
    <source>
        <dbReference type="ARBA" id="ARBA00022676"/>
    </source>
</evidence>
<evidence type="ECO:0000256" key="4">
    <source>
        <dbReference type="ARBA" id="ARBA00022679"/>
    </source>
</evidence>
<dbReference type="SUPFAM" id="SSF53955">
    <property type="entry name" value="Lysozyme-like"/>
    <property type="match status" value="1"/>
</dbReference>
<dbReference type="PANTHER" id="PTHR30400">
    <property type="entry name" value="MONOFUNCTIONAL BIOSYNTHETIC PEPTIDOGLYCAN TRANSGLYCOSYLASE"/>
    <property type="match status" value="1"/>
</dbReference>
<keyword evidence="7" id="KW-0573">Peptidoglycan synthesis</keyword>
<dbReference type="InterPro" id="IPR001264">
    <property type="entry name" value="Glyco_trans_51"/>
</dbReference>